<reference evidence="4 5" key="1">
    <citation type="submission" date="2020-07" db="EMBL/GenBank/DDBJ databases">
        <title>Vallitalea guaymasensis genome.</title>
        <authorList>
            <person name="Postec A."/>
        </authorList>
    </citation>
    <scope>NUCLEOTIDE SEQUENCE [LARGE SCALE GENOMIC DNA]</scope>
    <source>
        <strain evidence="4 5">Ra1766G1</strain>
    </source>
</reference>
<keyword evidence="4" id="KW-0418">Kinase</keyword>
<dbReference type="InterPro" id="IPR036890">
    <property type="entry name" value="HATPase_C_sf"/>
</dbReference>
<sequence>MKIKNFLNQLTLKSKIRINLIIFTMIPIIIITIYINWIIKKNHMEEQFNIINENLQKCTSLIDMEFKTYIEKGTYILSNTYLNNNIDNNFQDRIEEAILFNNHLKMLFEGINPESYLSNPFSIYTDNETALFNPYINDIQTIKDNVELGKLKYMKLNNVIWTIEEEKNGVEEVSINYYRRLNMNNKTEDILRCHIPLEKIQYLLDEIGMPNNGVITYFDDKGELIYYKESPVSNPIDIDNIKNRNEKKYYTFDKKLQNGHMITVFVPTTFVKKNDINVFLIILSILLLFFLLIIYVSNFTSRKITSGLDQFIRVIQDNKEELLVEEMQDNKEDEISFIKIRFIEAIEEINSLYKKTMDYNNQLSKTEMELLQARINPHLLYNSLSVIKWSALEKEDHKSVKMIDTMTSYYRLALNKGNNIMYVRDEIKMIDQYVRINEFSRSSKFTLDTNIDNDILELFVIKHLLQPIVENAILHAFDMHSSKEKIITINGYEKDGFIIFDVIDNGEGMDENKIDEILSFNYVSNYGGYGIKNLIKRIDLYYGEGSRLDIKSEIGKGTEVKVRIKNINKEELREKMKGKDIK</sequence>
<dbReference type="AlphaFoldDB" id="A0A8J8MBA0"/>
<organism evidence="4 5">
    <name type="scientific">Vallitalea guaymasensis</name>
    <dbReference type="NCBI Taxonomy" id="1185412"/>
    <lineage>
        <taxon>Bacteria</taxon>
        <taxon>Bacillati</taxon>
        <taxon>Bacillota</taxon>
        <taxon>Clostridia</taxon>
        <taxon>Lachnospirales</taxon>
        <taxon>Vallitaleaceae</taxon>
        <taxon>Vallitalea</taxon>
    </lineage>
</organism>
<dbReference type="PANTHER" id="PTHR34220:SF7">
    <property type="entry name" value="SENSOR HISTIDINE KINASE YPDA"/>
    <property type="match status" value="1"/>
</dbReference>
<dbReference type="InterPro" id="IPR010559">
    <property type="entry name" value="Sig_transdc_His_kin_internal"/>
</dbReference>
<gene>
    <name evidence="4" type="ORF">HYG85_13090</name>
</gene>
<keyword evidence="1" id="KW-0812">Transmembrane</keyword>
<dbReference type="RefSeq" id="WP_212690045.1">
    <property type="nucleotide sequence ID" value="NZ_CP058561.1"/>
</dbReference>
<keyword evidence="4" id="KW-0808">Transferase</keyword>
<accession>A0A8J8MBA0</accession>
<evidence type="ECO:0000313" key="5">
    <source>
        <dbReference type="Proteomes" id="UP000677305"/>
    </source>
</evidence>
<evidence type="ECO:0000259" key="2">
    <source>
        <dbReference type="Pfam" id="PF02518"/>
    </source>
</evidence>
<keyword evidence="1" id="KW-0472">Membrane</keyword>
<proteinExistence type="predicted"/>
<dbReference type="PANTHER" id="PTHR34220">
    <property type="entry name" value="SENSOR HISTIDINE KINASE YPDA"/>
    <property type="match status" value="1"/>
</dbReference>
<dbReference type="EMBL" id="CP058561">
    <property type="protein sequence ID" value="QUH29791.1"/>
    <property type="molecule type" value="Genomic_DNA"/>
</dbReference>
<evidence type="ECO:0000313" key="4">
    <source>
        <dbReference type="EMBL" id="QUH29791.1"/>
    </source>
</evidence>
<protein>
    <submittedName>
        <fullName evidence="4">Histidine kinase</fullName>
    </submittedName>
</protein>
<feature type="domain" description="Signal transduction histidine kinase internal region" evidence="3">
    <location>
        <begin position="367"/>
        <end position="440"/>
    </location>
</feature>
<feature type="transmembrane region" description="Helical" evidence="1">
    <location>
        <begin position="20"/>
        <end position="39"/>
    </location>
</feature>
<dbReference type="GO" id="GO:0000155">
    <property type="term" value="F:phosphorelay sensor kinase activity"/>
    <property type="evidence" value="ECO:0007669"/>
    <property type="project" value="InterPro"/>
</dbReference>
<evidence type="ECO:0000259" key="3">
    <source>
        <dbReference type="Pfam" id="PF06580"/>
    </source>
</evidence>
<dbReference type="Pfam" id="PF02518">
    <property type="entry name" value="HATPase_c"/>
    <property type="match status" value="1"/>
</dbReference>
<dbReference type="InterPro" id="IPR050640">
    <property type="entry name" value="Bact_2-comp_sensor_kinase"/>
</dbReference>
<dbReference type="Proteomes" id="UP000677305">
    <property type="component" value="Chromosome"/>
</dbReference>
<dbReference type="Gene3D" id="3.30.565.10">
    <property type="entry name" value="Histidine kinase-like ATPase, C-terminal domain"/>
    <property type="match status" value="1"/>
</dbReference>
<feature type="domain" description="Histidine kinase/HSP90-like ATPase" evidence="2">
    <location>
        <begin position="462"/>
        <end position="565"/>
    </location>
</feature>
<dbReference type="SUPFAM" id="SSF55874">
    <property type="entry name" value="ATPase domain of HSP90 chaperone/DNA topoisomerase II/histidine kinase"/>
    <property type="match status" value="1"/>
</dbReference>
<dbReference type="Pfam" id="PF06580">
    <property type="entry name" value="His_kinase"/>
    <property type="match status" value="1"/>
</dbReference>
<dbReference type="InterPro" id="IPR003594">
    <property type="entry name" value="HATPase_dom"/>
</dbReference>
<keyword evidence="5" id="KW-1185">Reference proteome</keyword>
<evidence type="ECO:0000256" key="1">
    <source>
        <dbReference type="SAM" id="Phobius"/>
    </source>
</evidence>
<dbReference type="KEGG" id="vgu:HYG85_13090"/>
<feature type="transmembrane region" description="Helical" evidence="1">
    <location>
        <begin position="276"/>
        <end position="296"/>
    </location>
</feature>
<name>A0A8J8MBA0_9FIRM</name>
<dbReference type="GO" id="GO:0016020">
    <property type="term" value="C:membrane"/>
    <property type="evidence" value="ECO:0007669"/>
    <property type="project" value="InterPro"/>
</dbReference>
<keyword evidence="1" id="KW-1133">Transmembrane helix</keyword>